<evidence type="ECO:0000259" key="1">
    <source>
        <dbReference type="Pfam" id="PF00534"/>
    </source>
</evidence>
<keyword evidence="2" id="KW-0808">Transferase</keyword>
<dbReference type="SUPFAM" id="SSF53756">
    <property type="entry name" value="UDP-Glycosyltransferase/glycogen phosphorylase"/>
    <property type="match status" value="1"/>
</dbReference>
<name>M0C7A7_9EURY</name>
<protein>
    <submittedName>
        <fullName evidence="2">Group 1 glycosyl transferase</fullName>
    </submittedName>
</protein>
<dbReference type="AlphaFoldDB" id="M0C7A7"/>
<dbReference type="Pfam" id="PF00534">
    <property type="entry name" value="Glycos_transf_1"/>
    <property type="match status" value="1"/>
</dbReference>
<dbReference type="Proteomes" id="UP000011657">
    <property type="component" value="Unassembled WGS sequence"/>
</dbReference>
<keyword evidence="3" id="KW-1185">Reference proteome</keyword>
<dbReference type="Gene3D" id="3.40.50.2000">
    <property type="entry name" value="Glycogen Phosphorylase B"/>
    <property type="match status" value="2"/>
</dbReference>
<dbReference type="PANTHER" id="PTHR45947:SF3">
    <property type="entry name" value="SULFOQUINOVOSYL TRANSFERASE SQD2"/>
    <property type="match status" value="1"/>
</dbReference>
<feature type="domain" description="Glycosyl transferase family 1" evidence="1">
    <location>
        <begin position="99"/>
        <end position="249"/>
    </location>
</feature>
<comment type="caution">
    <text evidence="2">The sequence shown here is derived from an EMBL/GenBank/DDBJ whole genome shotgun (WGS) entry which is preliminary data.</text>
</comment>
<organism evidence="2 3">
    <name type="scientific">Haloterrigena salina JCM 13891</name>
    <dbReference type="NCBI Taxonomy" id="1227488"/>
    <lineage>
        <taxon>Archaea</taxon>
        <taxon>Methanobacteriati</taxon>
        <taxon>Methanobacteriota</taxon>
        <taxon>Stenosarchaea group</taxon>
        <taxon>Halobacteria</taxon>
        <taxon>Halobacteriales</taxon>
        <taxon>Natrialbaceae</taxon>
        <taxon>Haloterrigena</taxon>
    </lineage>
</organism>
<evidence type="ECO:0000313" key="3">
    <source>
        <dbReference type="Proteomes" id="UP000011657"/>
    </source>
</evidence>
<gene>
    <name evidence="2" type="ORF">C477_09124</name>
</gene>
<sequence length="270" mass="30416">MLNLELHDYDVLFTSGPAAKFVQPYDDQLRVHYLHHPPLAALWFEGGLLSYLVKSLDRLETLTIPAVIANSKLTATRAERHYGESVDKVICPPVDVESFDATRNRRSKQLVLVGRLEERKRPGVAVDAMRQLPEYTLKVLGDGPLRGMLERNAPDNVEFKGYVDDETLRRTVEQSVAGLFLAEREDFGITPIEYMAAGTPVVGVDEPNTKNQVDEQTGVLVNPTPDAVTEGVRRVEQTTWDHAAIRERATAYSTDRFREQVEGFVEAEYF</sequence>
<accession>M0C7A7</accession>
<proteinExistence type="predicted"/>
<dbReference type="InterPro" id="IPR050194">
    <property type="entry name" value="Glycosyltransferase_grp1"/>
</dbReference>
<dbReference type="STRING" id="1227488.C477_09124"/>
<dbReference type="eggNOG" id="arCOG01411">
    <property type="taxonomic scope" value="Archaea"/>
</dbReference>
<reference evidence="2 3" key="1">
    <citation type="journal article" date="2014" name="PLoS Genet.">
        <title>Phylogenetically driven sequencing of extremely halophilic archaea reveals strategies for static and dynamic osmo-response.</title>
        <authorList>
            <person name="Becker E.A."/>
            <person name="Seitzer P.M."/>
            <person name="Tritt A."/>
            <person name="Larsen D."/>
            <person name="Krusor M."/>
            <person name="Yao A.I."/>
            <person name="Wu D."/>
            <person name="Madern D."/>
            <person name="Eisen J.A."/>
            <person name="Darling A.E."/>
            <person name="Facciotti M.T."/>
        </authorList>
    </citation>
    <scope>NUCLEOTIDE SEQUENCE [LARGE SCALE GENOMIC DNA]</scope>
    <source>
        <strain evidence="2 3">JCM 13891</strain>
    </source>
</reference>
<dbReference type="EMBL" id="AOIS01000031">
    <property type="protein sequence ID" value="ELZ19151.1"/>
    <property type="molecule type" value="Genomic_DNA"/>
</dbReference>
<dbReference type="PANTHER" id="PTHR45947">
    <property type="entry name" value="SULFOQUINOVOSYL TRANSFERASE SQD2"/>
    <property type="match status" value="1"/>
</dbReference>
<dbReference type="InterPro" id="IPR001296">
    <property type="entry name" value="Glyco_trans_1"/>
</dbReference>
<evidence type="ECO:0000313" key="2">
    <source>
        <dbReference type="EMBL" id="ELZ19151.1"/>
    </source>
</evidence>
<dbReference type="GO" id="GO:0016757">
    <property type="term" value="F:glycosyltransferase activity"/>
    <property type="evidence" value="ECO:0007669"/>
    <property type="project" value="InterPro"/>
</dbReference>
<dbReference type="PATRIC" id="fig|1227488.3.peg.1797"/>